<comment type="caution">
    <text evidence="3">The sequence shown here is derived from an EMBL/GenBank/DDBJ whole genome shotgun (WGS) entry which is preliminary data.</text>
</comment>
<dbReference type="InterPro" id="IPR001373">
    <property type="entry name" value="Cullin_N"/>
</dbReference>
<evidence type="ECO:0000313" key="3">
    <source>
        <dbReference type="EMBL" id="KAA0199317.1"/>
    </source>
</evidence>
<dbReference type="InterPro" id="IPR045093">
    <property type="entry name" value="Cullin"/>
</dbReference>
<dbReference type="GO" id="GO:0006511">
    <property type="term" value="P:ubiquitin-dependent protein catabolic process"/>
    <property type="evidence" value="ECO:0007669"/>
    <property type="project" value="InterPro"/>
</dbReference>
<organism evidence="3 4">
    <name type="scientific">Fasciolopsis buskii</name>
    <dbReference type="NCBI Taxonomy" id="27845"/>
    <lineage>
        <taxon>Eukaryota</taxon>
        <taxon>Metazoa</taxon>
        <taxon>Spiralia</taxon>
        <taxon>Lophotrochozoa</taxon>
        <taxon>Platyhelminthes</taxon>
        <taxon>Trematoda</taxon>
        <taxon>Digenea</taxon>
        <taxon>Plagiorchiida</taxon>
        <taxon>Echinostomata</taxon>
        <taxon>Echinostomatoidea</taxon>
        <taxon>Fasciolidae</taxon>
        <taxon>Fasciolopsis</taxon>
    </lineage>
</organism>
<proteinExistence type="inferred from homology"/>
<evidence type="ECO:0000259" key="2">
    <source>
        <dbReference type="Pfam" id="PF00888"/>
    </source>
</evidence>
<dbReference type="Gene3D" id="1.20.1310.10">
    <property type="entry name" value="Cullin Repeats"/>
    <property type="match status" value="2"/>
</dbReference>
<keyword evidence="4" id="KW-1185">Reference proteome</keyword>
<dbReference type="AlphaFoldDB" id="A0A8E0S1W5"/>
<dbReference type="PANTHER" id="PTHR11932">
    <property type="entry name" value="CULLIN"/>
    <property type="match status" value="1"/>
</dbReference>
<dbReference type="EMBL" id="LUCM01001186">
    <property type="protein sequence ID" value="KAA0199317.1"/>
    <property type="molecule type" value="Genomic_DNA"/>
</dbReference>
<dbReference type="OrthoDB" id="27073at2759"/>
<reference evidence="3" key="1">
    <citation type="submission" date="2019-05" db="EMBL/GenBank/DDBJ databases">
        <title>Annotation for the trematode Fasciolopsis buski.</title>
        <authorList>
            <person name="Choi Y.-J."/>
        </authorList>
    </citation>
    <scope>NUCLEOTIDE SEQUENCE</scope>
    <source>
        <strain evidence="3">HT</strain>
        <tissue evidence="3">Whole worm</tissue>
    </source>
</reference>
<evidence type="ECO:0000256" key="1">
    <source>
        <dbReference type="ARBA" id="ARBA00006019"/>
    </source>
</evidence>
<dbReference type="Pfam" id="PF00888">
    <property type="entry name" value="Cullin"/>
    <property type="match status" value="1"/>
</dbReference>
<dbReference type="InterPro" id="IPR016159">
    <property type="entry name" value="Cullin_repeat-like_dom_sf"/>
</dbReference>
<gene>
    <name evidence="3" type="ORF">FBUS_05490</name>
</gene>
<feature type="domain" description="Cullin N-terminal" evidence="2">
    <location>
        <begin position="17"/>
        <end position="223"/>
    </location>
</feature>
<comment type="similarity">
    <text evidence="1">Belongs to the cullin family.</text>
</comment>
<dbReference type="GO" id="GO:0031625">
    <property type="term" value="F:ubiquitin protein ligase binding"/>
    <property type="evidence" value="ECO:0007669"/>
    <property type="project" value="InterPro"/>
</dbReference>
<sequence length="237" mass="27257">MHLKANQAPGEIFLERWPRVNAVVKRILNMEDVPLTDWHGMFEDVYQITVWESESHDHIRASLTETIKEYILNVQRDLMANQDESSLLKAYIVQWNKFANHSETLSLPFGPLRSTGGQQPSDPNRRSARDSCVKKIMLETWNTCIYEVLQQKLLDSAIKLIQSDRCGQLIDSSLVIGISESCVILSGAQSTKKPKYVSQLEHAYIEGTKSFYRSRIAQFVQEHGIRVRFFLYILAPQ</sequence>
<evidence type="ECO:0000313" key="4">
    <source>
        <dbReference type="Proteomes" id="UP000728185"/>
    </source>
</evidence>
<accession>A0A8E0S1W5</accession>
<protein>
    <submittedName>
        <fullName evidence="3">Cullin-5</fullName>
    </submittedName>
</protein>
<dbReference type="SUPFAM" id="SSF74788">
    <property type="entry name" value="Cullin repeat-like"/>
    <property type="match status" value="1"/>
</dbReference>
<dbReference type="Proteomes" id="UP000728185">
    <property type="component" value="Unassembled WGS sequence"/>
</dbReference>
<name>A0A8E0S1W5_9TREM</name>